<dbReference type="Pfam" id="PF00364">
    <property type="entry name" value="Biotin_lipoyl"/>
    <property type="match status" value="1"/>
</dbReference>
<dbReference type="EMBL" id="LT622867">
    <property type="protein sequence ID" value="SCW22194.1"/>
    <property type="molecule type" value="Genomic_DNA"/>
</dbReference>
<evidence type="ECO:0000256" key="8">
    <source>
        <dbReference type="RuleBase" id="RU364072"/>
    </source>
</evidence>
<keyword evidence="6 8" id="KW-0275">Fatty acid biosynthesis</keyword>
<proteinExistence type="predicted"/>
<keyword evidence="7 8" id="KW-0092">Biotin</keyword>
<gene>
    <name evidence="10" type="primary">accB</name>
    <name evidence="10" type="ORF">HV00480_151</name>
</gene>
<sequence length="165" mass="18668">MHFNLINLKELLLCLKDNNIECLSVTQNQFELVISKETIHKSHALPNRLAKSPRIQKKNTQIVYDNNPTSISSIESSKEKTKTSDIYFTIVSPMVGTFYRSPAPNEPFFIELNDVVKVNQTVCIVEAMKLMNEIEAEINGEIVEILVEDGEIVDCGQALMRIKPS</sequence>
<dbReference type="GO" id="GO:0003989">
    <property type="term" value="F:acetyl-CoA carboxylase activity"/>
    <property type="evidence" value="ECO:0007669"/>
    <property type="project" value="InterPro"/>
</dbReference>
<dbReference type="GO" id="GO:0009507">
    <property type="term" value="C:chloroplast"/>
    <property type="evidence" value="ECO:0007669"/>
    <property type="project" value="UniProtKB-SubCell"/>
</dbReference>
<reference evidence="10" key="2">
    <citation type="submission" date="2016-10" db="EMBL/GenBank/DDBJ databases">
        <authorList>
            <person name="de Groot N.N."/>
        </authorList>
    </citation>
    <scope>NUCLEOTIDE SEQUENCE</scope>
    <source>
        <strain evidence="10">HV00480</strain>
    </source>
</reference>
<evidence type="ECO:0000256" key="4">
    <source>
        <dbReference type="ARBA" id="ARBA00022832"/>
    </source>
</evidence>
<geneLocation type="chloroplast" evidence="10"/>
<dbReference type="InterPro" id="IPR000089">
    <property type="entry name" value="Biotin_lipoyl"/>
</dbReference>
<reference evidence="10" key="1">
    <citation type="submission" date="2016-10" db="EMBL/GenBank/DDBJ databases">
        <title>Chloroplast genomes as a tool to resolve red algal phylogenies: a case study in the Nemaliales.</title>
        <authorList>
            <person name="Costa J.F."/>
            <person name="Lin S.M."/>
            <person name="Macaya E.C."/>
            <person name="Fernandez-Garcia C."/>
            <person name="Verbruggen H."/>
        </authorList>
    </citation>
    <scope>NUCLEOTIDE SEQUENCE</scope>
    <source>
        <strain evidence="10">HV00480</strain>
    </source>
</reference>
<dbReference type="GeneID" id="29999167"/>
<dbReference type="InterPro" id="IPR001882">
    <property type="entry name" value="Biotin_BS"/>
</dbReference>
<keyword evidence="3 8" id="KW-0444">Lipid biosynthesis</keyword>
<dbReference type="SUPFAM" id="SSF51230">
    <property type="entry name" value="Single hybrid motif"/>
    <property type="match status" value="1"/>
</dbReference>
<dbReference type="RefSeq" id="YP_009313940.1">
    <property type="nucleotide sequence ID" value="NC_031659.1"/>
</dbReference>
<organism evidence="10">
    <name type="scientific">Hommersandiophycus borowitzkae</name>
    <dbReference type="NCBI Taxonomy" id="268573"/>
    <lineage>
        <taxon>Eukaryota</taxon>
        <taxon>Rhodophyta</taxon>
        <taxon>Florideophyceae</taxon>
        <taxon>Nemaliophycidae</taxon>
        <taxon>Nemaliales</taxon>
        <taxon>Liagoraceae</taxon>
        <taxon>Hommersandiophycus</taxon>
    </lineage>
</organism>
<dbReference type="PROSITE" id="PS00188">
    <property type="entry name" value="BIOTIN"/>
    <property type="match status" value="1"/>
</dbReference>
<dbReference type="InterPro" id="IPR001249">
    <property type="entry name" value="AcCoA_biotinCC"/>
</dbReference>
<evidence type="ECO:0000256" key="1">
    <source>
        <dbReference type="ARBA" id="ARBA00005194"/>
    </source>
</evidence>
<protein>
    <recommendedName>
        <fullName evidence="2 8">Biotin carboxyl carrier protein of acetyl-CoA carboxylase</fullName>
    </recommendedName>
</protein>
<dbReference type="UniPathway" id="UPA00094"/>
<dbReference type="PROSITE" id="PS50968">
    <property type="entry name" value="BIOTINYL_LIPOYL"/>
    <property type="match status" value="1"/>
</dbReference>
<feature type="domain" description="Lipoyl-binding" evidence="9">
    <location>
        <begin position="87"/>
        <end position="163"/>
    </location>
</feature>
<evidence type="ECO:0000256" key="7">
    <source>
        <dbReference type="ARBA" id="ARBA00023267"/>
    </source>
</evidence>
<dbReference type="PANTHER" id="PTHR45266">
    <property type="entry name" value="OXALOACETATE DECARBOXYLASE ALPHA CHAIN"/>
    <property type="match status" value="1"/>
</dbReference>
<evidence type="ECO:0000256" key="5">
    <source>
        <dbReference type="ARBA" id="ARBA00023098"/>
    </source>
</evidence>
<dbReference type="InterPro" id="IPR011053">
    <property type="entry name" value="Single_hybrid_motif"/>
</dbReference>
<keyword evidence="4 8" id="KW-0276">Fatty acid metabolism</keyword>
<dbReference type="Gene3D" id="2.40.50.100">
    <property type="match status" value="1"/>
</dbReference>
<comment type="subcellular location">
    <subcellularLocation>
        <location evidence="8">Plastid</location>
        <location evidence="8">Chloroplast</location>
    </subcellularLocation>
</comment>
<comment type="function">
    <text evidence="8">This protein is a component of the acetyl coenzyme A carboxylase complex; first, biotin carboxylase catalyzes the carboxylation of the carrier protein and then the transcarboxylase transfers the carboxyl group to form malonyl-CoA.</text>
</comment>
<evidence type="ECO:0000259" key="9">
    <source>
        <dbReference type="PROSITE" id="PS50968"/>
    </source>
</evidence>
<dbReference type="CDD" id="cd06850">
    <property type="entry name" value="biotinyl_domain"/>
    <property type="match status" value="1"/>
</dbReference>
<accession>A0A1G4NUB0</accession>
<evidence type="ECO:0000313" key="10">
    <source>
        <dbReference type="EMBL" id="SCW22194.1"/>
    </source>
</evidence>
<dbReference type="PANTHER" id="PTHR45266:SF3">
    <property type="entry name" value="OXALOACETATE DECARBOXYLASE ALPHA CHAIN"/>
    <property type="match status" value="1"/>
</dbReference>
<dbReference type="PRINTS" id="PR01071">
    <property type="entry name" value="ACOABIOTINCC"/>
</dbReference>
<dbReference type="GO" id="GO:0006633">
    <property type="term" value="P:fatty acid biosynthetic process"/>
    <property type="evidence" value="ECO:0007669"/>
    <property type="project" value="UniProtKB-UniPathway"/>
</dbReference>
<dbReference type="AlphaFoldDB" id="A0A1G4NUB0"/>
<comment type="pathway">
    <text evidence="1 8">Lipid metabolism; fatty acid biosynthesis.</text>
</comment>
<evidence type="ECO:0000256" key="3">
    <source>
        <dbReference type="ARBA" id="ARBA00022516"/>
    </source>
</evidence>
<name>A0A1G4NUB0_9FLOR</name>
<evidence type="ECO:0000256" key="2">
    <source>
        <dbReference type="ARBA" id="ARBA00017562"/>
    </source>
</evidence>
<dbReference type="GO" id="GO:0009317">
    <property type="term" value="C:acetyl-CoA carboxylase complex"/>
    <property type="evidence" value="ECO:0007669"/>
    <property type="project" value="InterPro"/>
</dbReference>
<keyword evidence="8 10" id="KW-0934">Plastid</keyword>
<dbReference type="InterPro" id="IPR050709">
    <property type="entry name" value="Biotin_Carboxyl_Carrier/Decarb"/>
</dbReference>
<dbReference type="NCBIfam" id="TIGR00531">
    <property type="entry name" value="BCCP"/>
    <property type="match status" value="1"/>
</dbReference>
<evidence type="ECO:0000256" key="6">
    <source>
        <dbReference type="ARBA" id="ARBA00023160"/>
    </source>
</evidence>
<keyword evidence="8 10" id="KW-0150">Chloroplast</keyword>
<keyword evidence="5 8" id="KW-0443">Lipid metabolism</keyword>